<dbReference type="Proteomes" id="UP001150569">
    <property type="component" value="Unassembled WGS sequence"/>
</dbReference>
<dbReference type="InterPro" id="IPR046756">
    <property type="entry name" value="VAS1/VOA1_TM"/>
</dbReference>
<keyword evidence="8" id="KW-1185">Reference proteome</keyword>
<dbReference type="GO" id="GO:0016020">
    <property type="term" value="C:membrane"/>
    <property type="evidence" value="ECO:0007669"/>
    <property type="project" value="UniProtKB-SubCell"/>
</dbReference>
<sequence length="89" mass="9043">MASSTILSVVASATTTATETLTSTSTSIETSPADMPSFFTDLVTPGIITTLSVVLLMLAILAVAISSLSAIETPAGLKSTNPDIKKKAQ</sequence>
<evidence type="ECO:0000259" key="6">
    <source>
        <dbReference type="Pfam" id="PF20520"/>
    </source>
</evidence>
<feature type="transmembrane region" description="Helical" evidence="5">
    <location>
        <begin position="42"/>
        <end position="65"/>
    </location>
</feature>
<dbReference type="AlphaFoldDB" id="A0A9W8A688"/>
<feature type="domain" description="V-type proton ATPase subunit S1/VOA1 transmembrane" evidence="6">
    <location>
        <begin position="43"/>
        <end position="75"/>
    </location>
</feature>
<keyword evidence="4 5" id="KW-0472">Membrane</keyword>
<reference evidence="7" key="1">
    <citation type="submission" date="2022-07" db="EMBL/GenBank/DDBJ databases">
        <title>Phylogenomic reconstructions and comparative analyses of Kickxellomycotina fungi.</title>
        <authorList>
            <person name="Reynolds N.K."/>
            <person name="Stajich J.E."/>
            <person name="Barry K."/>
            <person name="Grigoriev I.V."/>
            <person name="Crous P."/>
            <person name="Smith M.E."/>
        </authorList>
    </citation>
    <scope>NUCLEOTIDE SEQUENCE</scope>
    <source>
        <strain evidence="7">RSA 861</strain>
    </source>
</reference>
<proteinExistence type="predicted"/>
<organism evidence="7 8">
    <name type="scientific">Tieghemiomyces parasiticus</name>
    <dbReference type="NCBI Taxonomy" id="78921"/>
    <lineage>
        <taxon>Eukaryota</taxon>
        <taxon>Fungi</taxon>
        <taxon>Fungi incertae sedis</taxon>
        <taxon>Zoopagomycota</taxon>
        <taxon>Kickxellomycotina</taxon>
        <taxon>Dimargaritomycetes</taxon>
        <taxon>Dimargaritales</taxon>
        <taxon>Dimargaritaceae</taxon>
        <taxon>Tieghemiomyces</taxon>
    </lineage>
</organism>
<comment type="caution">
    <text evidence="7">The sequence shown here is derived from an EMBL/GenBank/DDBJ whole genome shotgun (WGS) entry which is preliminary data.</text>
</comment>
<gene>
    <name evidence="7" type="ORF">IWQ60_005516</name>
</gene>
<accession>A0A9W8A688</accession>
<evidence type="ECO:0000256" key="5">
    <source>
        <dbReference type="SAM" id="Phobius"/>
    </source>
</evidence>
<dbReference type="EMBL" id="JANBPT010000300">
    <property type="protein sequence ID" value="KAJ1923980.1"/>
    <property type="molecule type" value="Genomic_DNA"/>
</dbReference>
<keyword evidence="2 5" id="KW-0812">Transmembrane</keyword>
<evidence type="ECO:0000313" key="7">
    <source>
        <dbReference type="EMBL" id="KAJ1923980.1"/>
    </source>
</evidence>
<protein>
    <recommendedName>
        <fullName evidence="6">V-type proton ATPase subunit S1/VOA1 transmembrane domain-containing protein</fullName>
    </recommendedName>
</protein>
<evidence type="ECO:0000256" key="3">
    <source>
        <dbReference type="ARBA" id="ARBA00022989"/>
    </source>
</evidence>
<evidence type="ECO:0000256" key="4">
    <source>
        <dbReference type="ARBA" id="ARBA00023136"/>
    </source>
</evidence>
<keyword evidence="3 5" id="KW-1133">Transmembrane helix</keyword>
<evidence type="ECO:0000256" key="1">
    <source>
        <dbReference type="ARBA" id="ARBA00004167"/>
    </source>
</evidence>
<name>A0A9W8A688_9FUNG</name>
<comment type="subcellular location">
    <subcellularLocation>
        <location evidence="1">Membrane</location>
        <topology evidence="1">Single-pass membrane protein</topology>
    </subcellularLocation>
</comment>
<evidence type="ECO:0000256" key="2">
    <source>
        <dbReference type="ARBA" id="ARBA00022692"/>
    </source>
</evidence>
<evidence type="ECO:0000313" key="8">
    <source>
        <dbReference type="Proteomes" id="UP001150569"/>
    </source>
</evidence>
<dbReference type="Pfam" id="PF20520">
    <property type="entry name" value="Ac45-VOA1_TM"/>
    <property type="match status" value="1"/>
</dbReference>